<dbReference type="STRING" id="1423777.FD46_GL001548"/>
<evidence type="ECO:0000313" key="8">
    <source>
        <dbReference type="Proteomes" id="UP000051686"/>
    </source>
</evidence>
<dbReference type="PROSITE" id="PS00101">
    <property type="entry name" value="HEXAPEP_TRANSFERASES"/>
    <property type="match status" value="1"/>
</dbReference>
<dbReference type="AlphaFoldDB" id="A0A0R1MIX7"/>
<dbReference type="InterPro" id="IPR011004">
    <property type="entry name" value="Trimer_LpxA-like_sf"/>
</dbReference>
<dbReference type="InterPro" id="IPR024688">
    <property type="entry name" value="Mac_dom"/>
</dbReference>
<dbReference type="Gene3D" id="2.160.10.10">
    <property type="entry name" value="Hexapeptide repeat proteins"/>
    <property type="match status" value="1"/>
</dbReference>
<dbReference type="SUPFAM" id="SSF51161">
    <property type="entry name" value="Trimeric LpxA-like enzymes"/>
    <property type="match status" value="1"/>
</dbReference>
<keyword evidence="8" id="KW-1185">Reference proteome</keyword>
<evidence type="ECO:0000313" key="7">
    <source>
        <dbReference type="EMBL" id="KRL04419.1"/>
    </source>
</evidence>
<dbReference type="PATRIC" id="fig|1423777.3.peg.1598"/>
<dbReference type="EC" id="2.3.1.-" evidence="5"/>
<name>A0A0R1MIX7_9LACO</name>
<dbReference type="InterPro" id="IPR018357">
    <property type="entry name" value="Hexapep_transf_CS"/>
</dbReference>
<dbReference type="Pfam" id="PF14602">
    <property type="entry name" value="Hexapep_2"/>
    <property type="match status" value="1"/>
</dbReference>
<dbReference type="RefSeq" id="WP_057896389.1">
    <property type="nucleotide sequence ID" value="NZ_AZEH01000039.1"/>
</dbReference>
<dbReference type="InterPro" id="IPR001451">
    <property type="entry name" value="Hexapep"/>
</dbReference>
<dbReference type="FunFam" id="2.160.10.10:FF:000008">
    <property type="entry name" value="Maltose O-acetyltransferase"/>
    <property type="match status" value="1"/>
</dbReference>
<evidence type="ECO:0000256" key="4">
    <source>
        <dbReference type="ARBA" id="ARBA00023315"/>
    </source>
</evidence>
<evidence type="ECO:0000256" key="1">
    <source>
        <dbReference type="ARBA" id="ARBA00007274"/>
    </source>
</evidence>
<dbReference type="Pfam" id="PF00132">
    <property type="entry name" value="Hexapep"/>
    <property type="match status" value="1"/>
</dbReference>
<dbReference type="Proteomes" id="UP000051686">
    <property type="component" value="Unassembled WGS sequence"/>
</dbReference>
<dbReference type="Pfam" id="PF12464">
    <property type="entry name" value="Mac"/>
    <property type="match status" value="1"/>
</dbReference>
<evidence type="ECO:0000256" key="3">
    <source>
        <dbReference type="ARBA" id="ARBA00022737"/>
    </source>
</evidence>
<dbReference type="GO" id="GO:0008870">
    <property type="term" value="F:galactoside O-acetyltransferase activity"/>
    <property type="evidence" value="ECO:0007669"/>
    <property type="project" value="TreeGrafter"/>
</dbReference>
<reference evidence="7 8" key="1">
    <citation type="journal article" date="2015" name="Genome Announc.">
        <title>Expanding the biotechnology potential of lactobacilli through comparative genomics of 213 strains and associated genera.</title>
        <authorList>
            <person name="Sun Z."/>
            <person name="Harris H.M."/>
            <person name="McCann A."/>
            <person name="Guo C."/>
            <person name="Argimon S."/>
            <person name="Zhang W."/>
            <person name="Yang X."/>
            <person name="Jeffery I.B."/>
            <person name="Cooney J.C."/>
            <person name="Kagawa T.F."/>
            <person name="Liu W."/>
            <person name="Song Y."/>
            <person name="Salvetti E."/>
            <person name="Wrobel A."/>
            <person name="Rasinkangas P."/>
            <person name="Parkhill J."/>
            <person name="Rea M.C."/>
            <person name="O'Sullivan O."/>
            <person name="Ritari J."/>
            <person name="Douillard F.P."/>
            <person name="Paul Ross R."/>
            <person name="Yang R."/>
            <person name="Briner A.E."/>
            <person name="Felis G.E."/>
            <person name="de Vos W.M."/>
            <person name="Barrangou R."/>
            <person name="Klaenhammer T.R."/>
            <person name="Caufield P.W."/>
            <person name="Cui Y."/>
            <person name="Zhang H."/>
            <person name="O'Toole P.W."/>
        </authorList>
    </citation>
    <scope>NUCLEOTIDE SEQUENCE [LARGE SCALE GENOMIC DNA]</scope>
    <source>
        <strain evidence="7 8">DSM 19972</strain>
    </source>
</reference>
<organism evidence="7 8">
    <name type="scientific">Liquorilactobacillus oeni DSM 19972</name>
    <dbReference type="NCBI Taxonomy" id="1423777"/>
    <lineage>
        <taxon>Bacteria</taxon>
        <taxon>Bacillati</taxon>
        <taxon>Bacillota</taxon>
        <taxon>Bacilli</taxon>
        <taxon>Lactobacillales</taxon>
        <taxon>Lactobacillaceae</taxon>
        <taxon>Liquorilactobacillus</taxon>
    </lineage>
</organism>
<sequence length="211" mass="23463">MTSEKKMMIAGKLYNSSDEELVRMRLNMKHNVYKYNQTLPEENSERKTLLKKMLDCPSADAHIEIPTRMDYGENIHLGKRFYANYDSIFLDIAPITIGDNVLLGPRVGLYTAGHPIVAAIRNESLEYGHPITIGNNVWLGGGVTICPGVTIGSNVVIGAGSVVTKDIPSNVVAVGVPAHPIRKIDSRDEEFWQNEKANYLKEKKCEQQAGY</sequence>
<evidence type="ECO:0000259" key="6">
    <source>
        <dbReference type="SMART" id="SM01266"/>
    </source>
</evidence>
<dbReference type="OrthoDB" id="9812571at2"/>
<feature type="domain" description="Maltose/galactoside acetyltransferase" evidence="6">
    <location>
        <begin position="5"/>
        <end position="58"/>
    </location>
</feature>
<accession>A0A0R1MIX7</accession>
<dbReference type="EMBL" id="AZEH01000039">
    <property type="protein sequence ID" value="KRL04419.1"/>
    <property type="molecule type" value="Genomic_DNA"/>
</dbReference>
<keyword evidence="3" id="KW-0677">Repeat</keyword>
<comment type="caution">
    <text evidence="7">The sequence shown here is derived from an EMBL/GenBank/DDBJ whole genome shotgun (WGS) entry which is preliminary data.</text>
</comment>
<dbReference type="PANTHER" id="PTHR43017">
    <property type="entry name" value="GALACTOSIDE O-ACETYLTRANSFERASE"/>
    <property type="match status" value="1"/>
</dbReference>
<dbReference type="InterPro" id="IPR039369">
    <property type="entry name" value="LacA-like"/>
</dbReference>
<dbReference type="PANTHER" id="PTHR43017:SF1">
    <property type="entry name" value="ACETYLTRANSFERASE YJL218W-RELATED"/>
    <property type="match status" value="1"/>
</dbReference>
<keyword evidence="4 5" id="KW-0012">Acyltransferase</keyword>
<keyword evidence="2 5" id="KW-0808">Transferase</keyword>
<evidence type="ECO:0000256" key="5">
    <source>
        <dbReference type="RuleBase" id="RU367021"/>
    </source>
</evidence>
<evidence type="ECO:0000256" key="2">
    <source>
        <dbReference type="ARBA" id="ARBA00022679"/>
    </source>
</evidence>
<proteinExistence type="inferred from homology"/>
<dbReference type="CDD" id="cd03357">
    <property type="entry name" value="LbH_MAT_GAT"/>
    <property type="match status" value="1"/>
</dbReference>
<gene>
    <name evidence="7" type="ORF">FD46_GL001548</name>
</gene>
<dbReference type="SMART" id="SM01266">
    <property type="entry name" value="Mac"/>
    <property type="match status" value="1"/>
</dbReference>
<comment type="similarity">
    <text evidence="1 5">Belongs to the transferase hexapeptide repeat family.</text>
</comment>
<protein>
    <recommendedName>
        <fullName evidence="5">Acetyltransferase</fullName>
        <ecNumber evidence="5">2.3.1.-</ecNumber>
    </recommendedName>
</protein>